<dbReference type="InterPro" id="IPR036047">
    <property type="entry name" value="F-box-like_dom_sf"/>
</dbReference>
<feature type="region of interest" description="Disordered" evidence="1">
    <location>
        <begin position="287"/>
        <end position="323"/>
    </location>
</feature>
<feature type="compositionally biased region" description="Acidic residues" evidence="1">
    <location>
        <begin position="287"/>
        <end position="300"/>
    </location>
</feature>
<evidence type="ECO:0000259" key="2">
    <source>
        <dbReference type="SMART" id="SM00256"/>
    </source>
</evidence>
<comment type="caution">
    <text evidence="3">The sequence shown here is derived from an EMBL/GenBank/DDBJ whole genome shotgun (WGS) entry which is preliminary data.</text>
</comment>
<dbReference type="Proteomes" id="UP001280581">
    <property type="component" value="Unassembled WGS sequence"/>
</dbReference>
<dbReference type="EMBL" id="WVTA01000001">
    <property type="protein sequence ID" value="KAK3216538.1"/>
    <property type="molecule type" value="Genomic_DNA"/>
</dbReference>
<gene>
    <name evidence="3" type="ORF">GRF29_1g72093</name>
</gene>
<evidence type="ECO:0000313" key="3">
    <source>
        <dbReference type="EMBL" id="KAK3216538.1"/>
    </source>
</evidence>
<sequence length="339" mass="39880">MALQPPTSSEPTPTHSIFSILEILEQIISHLPPLEIIRCQRVNKTFQTLITSSPLLQYKAWLRNDHPDPTQHPKESDYIPDFHWEMWTGDILDSEGQNKFQEEYEKHQFYTNINRHLHPIIAAKVFELAPEDPRFGFDPLYEKDQGWGGYLNYSPKLIRALQAWYEKYQHTEHIWGQISLYRPAAKKINWQITTSGGAGLNQRFEARKCVEGAEEGYESDYMHNDIWVNKRGEGEPYLTVSDILGRLDESWEKWIESEHDEHYFSHDGPGCDWDEGVPSMSCYMWEEEEDEEDEDDEEGGESERQRLEDPGENLTREEREERARSYMEEAILRSMEACD</sequence>
<evidence type="ECO:0000313" key="4">
    <source>
        <dbReference type="Proteomes" id="UP001280581"/>
    </source>
</evidence>
<feature type="compositionally biased region" description="Basic and acidic residues" evidence="1">
    <location>
        <begin position="301"/>
        <end position="323"/>
    </location>
</feature>
<reference evidence="3 4" key="1">
    <citation type="submission" date="2021-02" db="EMBL/GenBank/DDBJ databases">
        <title>Genome assembly of Pseudopithomyces chartarum.</title>
        <authorList>
            <person name="Jauregui R."/>
            <person name="Singh J."/>
            <person name="Voisey C."/>
        </authorList>
    </citation>
    <scope>NUCLEOTIDE SEQUENCE [LARGE SCALE GENOMIC DNA]</scope>
    <source>
        <strain evidence="3 4">AGR01</strain>
    </source>
</reference>
<keyword evidence="4" id="KW-1185">Reference proteome</keyword>
<dbReference type="SMART" id="SM00256">
    <property type="entry name" value="FBOX"/>
    <property type="match status" value="1"/>
</dbReference>
<dbReference type="CDD" id="cd09917">
    <property type="entry name" value="F-box_SF"/>
    <property type="match status" value="1"/>
</dbReference>
<protein>
    <recommendedName>
        <fullName evidence="2">F-box domain-containing protein</fullName>
    </recommendedName>
</protein>
<proteinExistence type="predicted"/>
<organism evidence="3 4">
    <name type="scientific">Pseudopithomyces chartarum</name>
    <dbReference type="NCBI Taxonomy" id="1892770"/>
    <lineage>
        <taxon>Eukaryota</taxon>
        <taxon>Fungi</taxon>
        <taxon>Dikarya</taxon>
        <taxon>Ascomycota</taxon>
        <taxon>Pezizomycotina</taxon>
        <taxon>Dothideomycetes</taxon>
        <taxon>Pleosporomycetidae</taxon>
        <taxon>Pleosporales</taxon>
        <taxon>Massarineae</taxon>
        <taxon>Didymosphaeriaceae</taxon>
        <taxon>Pseudopithomyces</taxon>
    </lineage>
</organism>
<dbReference type="Pfam" id="PF00646">
    <property type="entry name" value="F-box"/>
    <property type="match status" value="1"/>
</dbReference>
<name>A0AAN6M679_9PLEO</name>
<dbReference type="SUPFAM" id="SSF81383">
    <property type="entry name" value="F-box domain"/>
    <property type="match status" value="1"/>
</dbReference>
<dbReference type="InterPro" id="IPR001810">
    <property type="entry name" value="F-box_dom"/>
</dbReference>
<evidence type="ECO:0000256" key="1">
    <source>
        <dbReference type="SAM" id="MobiDB-lite"/>
    </source>
</evidence>
<feature type="domain" description="F-box" evidence="2">
    <location>
        <begin position="21"/>
        <end position="59"/>
    </location>
</feature>
<accession>A0AAN6M679</accession>
<dbReference type="AlphaFoldDB" id="A0AAN6M679"/>